<comment type="caution">
    <text evidence="2">The sequence shown here is derived from an EMBL/GenBank/DDBJ whole genome shotgun (WGS) entry which is preliminary data.</text>
</comment>
<evidence type="ECO:0000259" key="1">
    <source>
        <dbReference type="Pfam" id="PF06985"/>
    </source>
</evidence>
<dbReference type="AlphaFoldDB" id="A0A553I0N4"/>
<reference evidence="3" key="1">
    <citation type="submission" date="2019-06" db="EMBL/GenBank/DDBJ databases">
        <title>Draft genome sequence of the griseofulvin-producing fungus Xylaria cubensis strain G536.</title>
        <authorList>
            <person name="Mead M.E."/>
            <person name="Raja H.A."/>
            <person name="Steenwyk J.L."/>
            <person name="Knowles S.L."/>
            <person name="Oberlies N.H."/>
            <person name="Rokas A."/>
        </authorList>
    </citation>
    <scope>NUCLEOTIDE SEQUENCE [LARGE SCALE GENOMIC DNA]</scope>
    <source>
        <strain evidence="3">G536</strain>
    </source>
</reference>
<organism evidence="2 3">
    <name type="scientific">Xylaria flabelliformis</name>
    <dbReference type="NCBI Taxonomy" id="2512241"/>
    <lineage>
        <taxon>Eukaryota</taxon>
        <taxon>Fungi</taxon>
        <taxon>Dikarya</taxon>
        <taxon>Ascomycota</taxon>
        <taxon>Pezizomycotina</taxon>
        <taxon>Sordariomycetes</taxon>
        <taxon>Xylariomycetidae</taxon>
        <taxon>Xylariales</taxon>
        <taxon>Xylariaceae</taxon>
        <taxon>Xylaria</taxon>
    </lineage>
</organism>
<dbReference type="InterPro" id="IPR010730">
    <property type="entry name" value="HET"/>
</dbReference>
<feature type="domain" description="Heterokaryon incompatibility" evidence="1">
    <location>
        <begin position="218"/>
        <end position="380"/>
    </location>
</feature>
<dbReference type="Pfam" id="PF06985">
    <property type="entry name" value="HET"/>
    <property type="match status" value="1"/>
</dbReference>
<evidence type="ECO:0000313" key="2">
    <source>
        <dbReference type="EMBL" id="TRX93752.1"/>
    </source>
</evidence>
<dbReference type="InterPro" id="IPR052895">
    <property type="entry name" value="HetReg/Transcr_Mod"/>
</dbReference>
<proteinExistence type="predicted"/>
<dbReference type="PANTHER" id="PTHR24148:SF73">
    <property type="entry name" value="HET DOMAIN PROTEIN (AFU_ORTHOLOGUE AFUA_8G01020)"/>
    <property type="match status" value="1"/>
</dbReference>
<keyword evidence="3" id="KW-1185">Reference proteome</keyword>
<sequence length="845" mass="96986">MSSSTLADEKSIPDITGFHAALLERSQTVRDIVDELCQRDSRFRFIRDSIHEFIMDDGKAGLIFGVIGLMHVRELRPAASDPTQLQSPEVLWEIQQSSATTLMDIICALIYEILDAFNIDITIDQVPQKGNIDHHVELAQDLHKQSKNLPLTPVESAPSKNPLDDKQERYTYQYPDSLALSSKGSKMIRVLRIAPGSGQSCIECHLEVRDLYVDQVDEALSYVWGKCRKGRAIWIDGDIFQVNENLYEILISLRHSHAPRTIWVDAICINQLDLNEKAQQVRHMDEIYSRANKTIIWLGGQTPGLLPTDDPCDIFAPLPLRFGGHQVDQYDLVGILAKVHELALDIPWNTENLTLGMMLIHCVNAIMSNEWWKRVWTIQEAVLPKEHPHFMFRGYEFTFRDLLYAIDSVFRFGRCWPTEPSNITELQDNLMPEKAVEFALAAFAFQLAYWQKNNWRHLLPFLRPGLEHWKLPSSSRSSIHFLLDQTSYYKSTDPRDKYFALQALLPKSKGKLMYVDYTKSKETIFRHATARCYNTDGNLEMTTTFKLLIESQPAMCDVPGPSWVQDFTYSDARYHDSDTSRIVTFGGYLCNKNNWQPEHPSAQNCICFATPSTLFCSGFSIDVIRFMEIIPDLRDNDHSLKRLCTFVKDVQVRQNWMKWNQPGNYEKALSENEISLIESVCIALCDSAMGHLERMHELKAAFNESPLDERLDQRLHRHLFNLIYLKQGINNMNLFTLGETSPFQRASATRENIMRGRAEEVSEMQYFITDKGLVGIATAPVKEGDILAVMHAAPAYFILREVKSSDGHSYVAQRHRMVARAVLSEKKDDMKKKMAKLEARIFEIV</sequence>
<dbReference type="Proteomes" id="UP000319160">
    <property type="component" value="Unassembled WGS sequence"/>
</dbReference>
<dbReference type="EMBL" id="VFLP01000027">
    <property type="protein sequence ID" value="TRX93752.1"/>
    <property type="molecule type" value="Genomic_DNA"/>
</dbReference>
<protein>
    <recommendedName>
        <fullName evidence="1">Heterokaryon incompatibility domain-containing protein</fullName>
    </recommendedName>
</protein>
<accession>A0A553I0N4</accession>
<dbReference type="STRING" id="2512241.A0A553I0N4"/>
<gene>
    <name evidence="2" type="ORF">FHL15_005428</name>
</gene>
<dbReference type="OrthoDB" id="5571888at2759"/>
<evidence type="ECO:0000313" key="3">
    <source>
        <dbReference type="Proteomes" id="UP000319160"/>
    </source>
</evidence>
<name>A0A553I0N4_9PEZI</name>
<dbReference type="PANTHER" id="PTHR24148">
    <property type="entry name" value="ANKYRIN REPEAT DOMAIN-CONTAINING PROTEIN 39 HOMOLOG-RELATED"/>
    <property type="match status" value="1"/>
</dbReference>